<evidence type="ECO:0000313" key="2">
    <source>
        <dbReference type="Proteomes" id="UP000236161"/>
    </source>
</evidence>
<protein>
    <submittedName>
        <fullName evidence="1">Uncharacterized protein</fullName>
    </submittedName>
</protein>
<sequence length="64" mass="7376">MQTQLRLIRAARTPMNFPQVEVMNEHETSNKKITNVKGTKHTKSTSYDYGFKFCPNSSVLPILF</sequence>
<gene>
    <name evidence="1" type="ORF">AXF42_Ash011745</name>
</gene>
<organism evidence="1 2">
    <name type="scientific">Apostasia shenzhenica</name>
    <dbReference type="NCBI Taxonomy" id="1088818"/>
    <lineage>
        <taxon>Eukaryota</taxon>
        <taxon>Viridiplantae</taxon>
        <taxon>Streptophyta</taxon>
        <taxon>Embryophyta</taxon>
        <taxon>Tracheophyta</taxon>
        <taxon>Spermatophyta</taxon>
        <taxon>Magnoliopsida</taxon>
        <taxon>Liliopsida</taxon>
        <taxon>Asparagales</taxon>
        <taxon>Orchidaceae</taxon>
        <taxon>Apostasioideae</taxon>
        <taxon>Apostasia</taxon>
    </lineage>
</organism>
<dbReference type="EMBL" id="KZ453612">
    <property type="protein sequence ID" value="PKA47071.1"/>
    <property type="molecule type" value="Genomic_DNA"/>
</dbReference>
<accession>A0A2H9ZUU2</accession>
<dbReference type="Proteomes" id="UP000236161">
    <property type="component" value="Unassembled WGS sequence"/>
</dbReference>
<dbReference type="AlphaFoldDB" id="A0A2H9ZUU2"/>
<proteinExistence type="predicted"/>
<keyword evidence="2" id="KW-1185">Reference proteome</keyword>
<evidence type="ECO:0000313" key="1">
    <source>
        <dbReference type="EMBL" id="PKA47071.1"/>
    </source>
</evidence>
<reference evidence="1 2" key="1">
    <citation type="journal article" date="2017" name="Nature">
        <title>The Apostasia genome and the evolution of orchids.</title>
        <authorList>
            <person name="Zhang G.Q."/>
            <person name="Liu K.W."/>
            <person name="Li Z."/>
            <person name="Lohaus R."/>
            <person name="Hsiao Y.Y."/>
            <person name="Niu S.C."/>
            <person name="Wang J.Y."/>
            <person name="Lin Y.C."/>
            <person name="Xu Q."/>
            <person name="Chen L.J."/>
            <person name="Yoshida K."/>
            <person name="Fujiwara S."/>
            <person name="Wang Z.W."/>
            <person name="Zhang Y.Q."/>
            <person name="Mitsuda N."/>
            <person name="Wang M."/>
            <person name="Liu G.H."/>
            <person name="Pecoraro L."/>
            <person name="Huang H.X."/>
            <person name="Xiao X.J."/>
            <person name="Lin M."/>
            <person name="Wu X.Y."/>
            <person name="Wu W.L."/>
            <person name="Chen Y.Y."/>
            <person name="Chang S.B."/>
            <person name="Sakamoto S."/>
            <person name="Ohme-Takagi M."/>
            <person name="Yagi M."/>
            <person name="Zeng S.J."/>
            <person name="Shen C.Y."/>
            <person name="Yeh C.M."/>
            <person name="Luo Y.B."/>
            <person name="Tsai W.C."/>
            <person name="Van de Peer Y."/>
            <person name="Liu Z.J."/>
        </authorList>
    </citation>
    <scope>NUCLEOTIDE SEQUENCE [LARGE SCALE GENOMIC DNA]</scope>
    <source>
        <strain evidence="2">cv. Shenzhen</strain>
        <tissue evidence="1">Stem</tissue>
    </source>
</reference>
<name>A0A2H9ZUU2_9ASPA</name>